<evidence type="ECO:0000313" key="2">
    <source>
        <dbReference type="EMBL" id="TYJ28826.1"/>
    </source>
</evidence>
<protein>
    <submittedName>
        <fullName evidence="2">Uncharacterized protein</fullName>
    </submittedName>
</protein>
<name>A0A5D2YSA5_GOSMU</name>
<dbReference type="EMBL" id="CM017641">
    <property type="protein sequence ID" value="TYJ28826.1"/>
    <property type="molecule type" value="Genomic_DNA"/>
</dbReference>
<keyword evidence="1" id="KW-0472">Membrane</keyword>
<sequence>MLNGGDGSPRLWPLLSSGFASHMLVSPFGSTPSSHPFPSPVTSNGGRKFRWLRFAYFRLWGLFMCTLWWLMIL</sequence>
<evidence type="ECO:0000313" key="3">
    <source>
        <dbReference type="Proteomes" id="UP000323597"/>
    </source>
</evidence>
<proteinExistence type="predicted"/>
<dbReference type="AlphaFoldDB" id="A0A5D2YSA5"/>
<evidence type="ECO:0000256" key="1">
    <source>
        <dbReference type="SAM" id="Phobius"/>
    </source>
</evidence>
<keyword evidence="3" id="KW-1185">Reference proteome</keyword>
<organism evidence="2 3">
    <name type="scientific">Gossypium mustelinum</name>
    <name type="common">Cotton</name>
    <name type="synonym">Gossypium caicoense</name>
    <dbReference type="NCBI Taxonomy" id="34275"/>
    <lineage>
        <taxon>Eukaryota</taxon>
        <taxon>Viridiplantae</taxon>
        <taxon>Streptophyta</taxon>
        <taxon>Embryophyta</taxon>
        <taxon>Tracheophyta</taxon>
        <taxon>Spermatophyta</taxon>
        <taxon>Magnoliopsida</taxon>
        <taxon>eudicotyledons</taxon>
        <taxon>Gunneridae</taxon>
        <taxon>Pentapetalae</taxon>
        <taxon>rosids</taxon>
        <taxon>malvids</taxon>
        <taxon>Malvales</taxon>
        <taxon>Malvaceae</taxon>
        <taxon>Malvoideae</taxon>
        <taxon>Gossypium</taxon>
    </lineage>
</organism>
<accession>A0A5D2YSA5</accession>
<reference evidence="2 3" key="1">
    <citation type="submission" date="2019-07" db="EMBL/GenBank/DDBJ databases">
        <title>WGS assembly of Gossypium mustelinum.</title>
        <authorList>
            <person name="Chen Z.J."/>
            <person name="Sreedasyam A."/>
            <person name="Ando A."/>
            <person name="Song Q."/>
            <person name="De L."/>
            <person name="Hulse-Kemp A."/>
            <person name="Ding M."/>
            <person name="Ye W."/>
            <person name="Kirkbride R."/>
            <person name="Jenkins J."/>
            <person name="Plott C."/>
            <person name="Lovell J."/>
            <person name="Lin Y.-M."/>
            <person name="Vaughn R."/>
            <person name="Liu B."/>
            <person name="Li W."/>
            <person name="Simpson S."/>
            <person name="Scheffler B."/>
            <person name="Saski C."/>
            <person name="Grover C."/>
            <person name="Hu G."/>
            <person name="Conover J."/>
            <person name="Carlson J."/>
            <person name="Shu S."/>
            <person name="Boston L."/>
            <person name="Williams M."/>
            <person name="Peterson D."/>
            <person name="Mcgee K."/>
            <person name="Jones D."/>
            <person name="Wendel J."/>
            <person name="Stelly D."/>
            <person name="Grimwood J."/>
            <person name="Schmutz J."/>
        </authorList>
    </citation>
    <scope>NUCLEOTIDE SEQUENCE [LARGE SCALE GENOMIC DNA]</scope>
    <source>
        <strain evidence="2">1408120.09</strain>
    </source>
</reference>
<gene>
    <name evidence="2" type="ORF">E1A91_A06G027600v1</name>
</gene>
<keyword evidence="1" id="KW-1133">Transmembrane helix</keyword>
<dbReference type="Proteomes" id="UP000323597">
    <property type="component" value="Chromosome A06"/>
</dbReference>
<feature type="transmembrane region" description="Helical" evidence="1">
    <location>
        <begin position="55"/>
        <end position="72"/>
    </location>
</feature>
<keyword evidence="1" id="KW-0812">Transmembrane</keyword>